<dbReference type="EMBL" id="WJQU01000003">
    <property type="protein sequence ID" value="KAJ6638710.1"/>
    <property type="molecule type" value="Genomic_DNA"/>
</dbReference>
<sequence>MTVLRLEVWLSIIVALIATAIMIWLLDKYSPYSARNNKEAYPYQCREFTLKESFWFALTSFTPQGGGEAPKALSGRTMVAAYWLFVVLMLATFTANLAAFLTVERMQTPVQSLDQLARQSRINYTVVSESDTHKYFINMKFAEDTLYRVWKEITLNSTNDQSQYRVWDYPIREQYGHILLAINSSNPVKDAAEGFRKVNEHENADFAFIHDTAEIKYEISRNCNLTEVGETFAEQPYAIGIQQGSYLQDELSRRILNLQKERFFELLSAKYWNQSARGQCESTDDNEGITLESLGGVFIATLFGLALALVTLIGEVIYYRRKENRLTSSETILVKPAKNDDDDPPPTFEDVAGEETGNKIKNKKIPSSITIGTEFVKSSENNTNVSYISVFPRDPMQRLRNRFD</sequence>
<dbReference type="InterPro" id="IPR001320">
    <property type="entry name" value="Iontro_rcpt_C"/>
</dbReference>
<dbReference type="Gene3D" id="1.10.287.70">
    <property type="match status" value="1"/>
</dbReference>
<evidence type="ECO:0000256" key="14">
    <source>
        <dbReference type="PIRSR" id="PIRSR601508-2"/>
    </source>
</evidence>
<keyword evidence="3" id="KW-0813">Transport</keyword>
<evidence type="ECO:0000256" key="3">
    <source>
        <dbReference type="ARBA" id="ARBA00022448"/>
    </source>
</evidence>
<dbReference type="GO" id="GO:0015276">
    <property type="term" value="F:ligand-gated monoatomic ion channel activity"/>
    <property type="evidence" value="ECO:0007669"/>
    <property type="project" value="InterPro"/>
</dbReference>
<keyword evidence="6 16" id="KW-1133">Transmembrane helix</keyword>
<gene>
    <name evidence="18" type="primary">Ir25a_0</name>
    <name evidence="18" type="ORF">Bhyg_11447</name>
</gene>
<evidence type="ECO:0000256" key="12">
    <source>
        <dbReference type="ARBA" id="ARBA00023303"/>
    </source>
</evidence>
<dbReference type="Proteomes" id="UP001151699">
    <property type="component" value="Chromosome X"/>
</dbReference>
<comment type="similarity">
    <text evidence="2">Belongs to the glutamate-gated ion channel (TC 1.A.10.1) family.</text>
</comment>
<dbReference type="AlphaFoldDB" id="A0A9Q0MVK1"/>
<organism evidence="18 19">
    <name type="scientific">Pseudolycoriella hygida</name>
    <dbReference type="NCBI Taxonomy" id="35572"/>
    <lineage>
        <taxon>Eukaryota</taxon>
        <taxon>Metazoa</taxon>
        <taxon>Ecdysozoa</taxon>
        <taxon>Arthropoda</taxon>
        <taxon>Hexapoda</taxon>
        <taxon>Insecta</taxon>
        <taxon>Pterygota</taxon>
        <taxon>Neoptera</taxon>
        <taxon>Endopterygota</taxon>
        <taxon>Diptera</taxon>
        <taxon>Nematocera</taxon>
        <taxon>Sciaroidea</taxon>
        <taxon>Sciaridae</taxon>
        <taxon>Pseudolycoriella</taxon>
    </lineage>
</organism>
<comment type="caution">
    <text evidence="18">The sequence shown here is derived from an EMBL/GenBank/DDBJ whole genome shotgun (WGS) entry which is preliminary data.</text>
</comment>
<feature type="transmembrane region" description="Helical" evidence="16">
    <location>
        <begin position="6"/>
        <end position="26"/>
    </location>
</feature>
<comment type="subcellular location">
    <subcellularLocation>
        <location evidence="1">Cell membrane</location>
        <topology evidence="1">Multi-pass membrane protein</topology>
    </subcellularLocation>
</comment>
<evidence type="ECO:0000256" key="4">
    <source>
        <dbReference type="ARBA" id="ARBA00022475"/>
    </source>
</evidence>
<dbReference type="SMART" id="SM00079">
    <property type="entry name" value="PBPe"/>
    <property type="match status" value="1"/>
</dbReference>
<evidence type="ECO:0000313" key="19">
    <source>
        <dbReference type="Proteomes" id="UP001151699"/>
    </source>
</evidence>
<feature type="binding site" evidence="13">
    <location>
        <position position="132"/>
    </location>
    <ligand>
        <name>L-glutamate</name>
        <dbReference type="ChEBI" id="CHEBI:29985"/>
    </ligand>
</feature>
<evidence type="ECO:0000256" key="15">
    <source>
        <dbReference type="PIRSR" id="PIRSR601508-3"/>
    </source>
</evidence>
<keyword evidence="7" id="KW-0406">Ion transport</keyword>
<evidence type="ECO:0000256" key="6">
    <source>
        <dbReference type="ARBA" id="ARBA00022989"/>
    </source>
</evidence>
<dbReference type="SUPFAM" id="SSF53850">
    <property type="entry name" value="Periplasmic binding protein-like II"/>
    <property type="match status" value="1"/>
</dbReference>
<feature type="transmembrane region" description="Helical" evidence="16">
    <location>
        <begin position="80"/>
        <end position="103"/>
    </location>
</feature>
<evidence type="ECO:0000256" key="10">
    <source>
        <dbReference type="ARBA" id="ARBA00023180"/>
    </source>
</evidence>
<evidence type="ECO:0000256" key="1">
    <source>
        <dbReference type="ARBA" id="ARBA00004651"/>
    </source>
</evidence>
<protein>
    <submittedName>
        <fullName evidence="18">Ionotropic receptor 25a</fullName>
    </submittedName>
</protein>
<evidence type="ECO:0000256" key="16">
    <source>
        <dbReference type="SAM" id="Phobius"/>
    </source>
</evidence>
<proteinExistence type="inferred from homology"/>
<evidence type="ECO:0000256" key="2">
    <source>
        <dbReference type="ARBA" id="ARBA00008685"/>
    </source>
</evidence>
<keyword evidence="8 16" id="KW-0472">Membrane</keyword>
<dbReference type="InterPro" id="IPR001508">
    <property type="entry name" value="Iono_Glu_rcpt_met"/>
</dbReference>
<dbReference type="PANTHER" id="PTHR18966">
    <property type="entry name" value="IONOTROPIC GLUTAMATE RECEPTOR"/>
    <property type="match status" value="1"/>
</dbReference>
<evidence type="ECO:0000256" key="11">
    <source>
        <dbReference type="ARBA" id="ARBA00023286"/>
    </source>
</evidence>
<dbReference type="SUPFAM" id="SSF81324">
    <property type="entry name" value="Voltage-gated potassium channels"/>
    <property type="match status" value="1"/>
</dbReference>
<dbReference type="GO" id="GO:0005886">
    <property type="term" value="C:plasma membrane"/>
    <property type="evidence" value="ECO:0007669"/>
    <property type="project" value="UniProtKB-SubCell"/>
</dbReference>
<keyword evidence="11" id="KW-1071">Ligand-gated ion channel</keyword>
<evidence type="ECO:0000256" key="5">
    <source>
        <dbReference type="ARBA" id="ARBA00022692"/>
    </source>
</evidence>
<keyword evidence="15" id="KW-1015">Disulfide bond</keyword>
<keyword evidence="5 16" id="KW-0812">Transmembrane</keyword>
<reference evidence="18" key="1">
    <citation type="submission" date="2022-07" db="EMBL/GenBank/DDBJ databases">
        <authorList>
            <person name="Trinca V."/>
            <person name="Uliana J.V.C."/>
            <person name="Torres T.T."/>
            <person name="Ward R.J."/>
            <person name="Monesi N."/>
        </authorList>
    </citation>
    <scope>NUCLEOTIDE SEQUENCE</scope>
    <source>
        <strain evidence="18">HSMRA1968</strain>
        <tissue evidence="18">Whole embryos</tissue>
    </source>
</reference>
<keyword evidence="9 18" id="KW-0675">Receptor</keyword>
<keyword evidence="4" id="KW-1003">Cell membrane</keyword>
<keyword evidence="19" id="KW-1185">Reference proteome</keyword>
<feature type="transmembrane region" description="Helical" evidence="16">
    <location>
        <begin position="294"/>
        <end position="319"/>
    </location>
</feature>
<evidence type="ECO:0000313" key="18">
    <source>
        <dbReference type="EMBL" id="KAJ6638710.1"/>
    </source>
</evidence>
<evidence type="ECO:0000256" key="7">
    <source>
        <dbReference type="ARBA" id="ARBA00023065"/>
    </source>
</evidence>
<feature type="binding site" evidence="13">
    <location>
        <position position="211"/>
    </location>
    <ligand>
        <name>L-glutamate</name>
        <dbReference type="ChEBI" id="CHEBI:29985"/>
    </ligand>
</feature>
<dbReference type="PRINTS" id="PR00177">
    <property type="entry name" value="NMDARECEPTOR"/>
</dbReference>
<evidence type="ECO:0000256" key="8">
    <source>
        <dbReference type="ARBA" id="ARBA00023136"/>
    </source>
</evidence>
<evidence type="ECO:0000259" key="17">
    <source>
        <dbReference type="SMART" id="SM00079"/>
    </source>
</evidence>
<evidence type="ECO:0000256" key="9">
    <source>
        <dbReference type="ARBA" id="ARBA00023170"/>
    </source>
</evidence>
<feature type="disulfide bond" evidence="15">
    <location>
        <begin position="223"/>
        <end position="280"/>
    </location>
</feature>
<dbReference type="Gene3D" id="3.40.190.10">
    <property type="entry name" value="Periplasmic binding protein-like II"/>
    <property type="match status" value="2"/>
</dbReference>
<evidence type="ECO:0000256" key="13">
    <source>
        <dbReference type="PIRSR" id="PIRSR601508-1"/>
    </source>
</evidence>
<dbReference type="FunFam" id="1.10.287.70:FF:000143">
    <property type="entry name" value="Probable glutamate receptor"/>
    <property type="match status" value="1"/>
</dbReference>
<dbReference type="GO" id="GO:0038023">
    <property type="term" value="F:signaling receptor activity"/>
    <property type="evidence" value="ECO:0007669"/>
    <property type="project" value="InterPro"/>
</dbReference>
<keyword evidence="12" id="KW-0407">Ion channel</keyword>
<feature type="site" description="Crucial to convey clamshell closure to channel opening" evidence="14">
    <location>
        <position position="110"/>
    </location>
</feature>
<accession>A0A9Q0MVK1</accession>
<keyword evidence="10" id="KW-0325">Glycoprotein</keyword>
<name>A0A9Q0MVK1_9DIPT</name>
<dbReference type="Pfam" id="PF00060">
    <property type="entry name" value="Lig_chan"/>
    <property type="match status" value="1"/>
</dbReference>
<dbReference type="InterPro" id="IPR015683">
    <property type="entry name" value="Ionotropic_Glu_rcpt"/>
</dbReference>
<dbReference type="OrthoDB" id="5984008at2759"/>
<feature type="domain" description="Ionotropic glutamate receptor C-terminal" evidence="17">
    <location>
        <begin position="42"/>
        <end position="274"/>
    </location>
</feature>